<dbReference type="AlphaFoldDB" id="G4ZGT8"/>
<feature type="non-terminal residue" evidence="1">
    <location>
        <position position="1"/>
    </location>
</feature>
<gene>
    <name evidence="1" type="ORF">PHYSODRAFT_500491</name>
</gene>
<dbReference type="Proteomes" id="UP000002640">
    <property type="component" value="Unassembled WGS sequence"/>
</dbReference>
<dbReference type="GeneID" id="20657839"/>
<protein>
    <submittedName>
        <fullName evidence="1">Uncharacterized protein</fullName>
    </submittedName>
</protein>
<dbReference type="RefSeq" id="XP_009526645.1">
    <property type="nucleotide sequence ID" value="XM_009528350.1"/>
</dbReference>
<reference evidence="1 2" key="1">
    <citation type="journal article" date="2006" name="Science">
        <title>Phytophthora genome sequences uncover evolutionary origins and mechanisms of pathogenesis.</title>
        <authorList>
            <person name="Tyler B.M."/>
            <person name="Tripathy S."/>
            <person name="Zhang X."/>
            <person name="Dehal P."/>
            <person name="Jiang R.H."/>
            <person name="Aerts A."/>
            <person name="Arredondo F.D."/>
            <person name="Baxter L."/>
            <person name="Bensasson D."/>
            <person name="Beynon J.L."/>
            <person name="Chapman J."/>
            <person name="Damasceno C.M."/>
            <person name="Dorrance A.E."/>
            <person name="Dou D."/>
            <person name="Dickerman A.W."/>
            <person name="Dubchak I.L."/>
            <person name="Garbelotto M."/>
            <person name="Gijzen M."/>
            <person name="Gordon S.G."/>
            <person name="Govers F."/>
            <person name="Grunwald N.J."/>
            <person name="Huang W."/>
            <person name="Ivors K.L."/>
            <person name="Jones R.W."/>
            <person name="Kamoun S."/>
            <person name="Krampis K."/>
            <person name="Lamour K.H."/>
            <person name="Lee M.K."/>
            <person name="McDonald W.H."/>
            <person name="Medina M."/>
            <person name="Meijer H.J."/>
            <person name="Nordberg E.K."/>
            <person name="Maclean D.J."/>
            <person name="Ospina-Giraldo M.D."/>
            <person name="Morris P.F."/>
            <person name="Phuntumart V."/>
            <person name="Putnam N.H."/>
            <person name="Rash S."/>
            <person name="Rose J.K."/>
            <person name="Sakihama Y."/>
            <person name="Salamov A.A."/>
            <person name="Savidor A."/>
            <person name="Scheuring C.F."/>
            <person name="Smith B.M."/>
            <person name="Sobral B.W."/>
            <person name="Terry A."/>
            <person name="Torto-Alalibo T.A."/>
            <person name="Win J."/>
            <person name="Xu Z."/>
            <person name="Zhang H."/>
            <person name="Grigoriev I.V."/>
            <person name="Rokhsar D.S."/>
            <person name="Boore J.L."/>
        </authorList>
    </citation>
    <scope>NUCLEOTIDE SEQUENCE [LARGE SCALE GENOMIC DNA]</scope>
    <source>
        <strain evidence="1 2">P6497</strain>
    </source>
</reference>
<accession>G4ZGT8</accession>
<dbReference type="KEGG" id="psoj:PHYSODRAFT_500491"/>
<dbReference type="OMA" id="TQNAYDD"/>
<evidence type="ECO:0000313" key="2">
    <source>
        <dbReference type="Proteomes" id="UP000002640"/>
    </source>
</evidence>
<dbReference type="EMBL" id="JH159154">
    <property type="protein sequence ID" value="EGZ17587.1"/>
    <property type="molecule type" value="Genomic_DNA"/>
</dbReference>
<keyword evidence="2" id="KW-1185">Reference proteome</keyword>
<dbReference type="InParanoid" id="G4ZGT8"/>
<evidence type="ECO:0000313" key="1">
    <source>
        <dbReference type="EMBL" id="EGZ17587.1"/>
    </source>
</evidence>
<organism evidence="1 2">
    <name type="scientific">Phytophthora sojae (strain P6497)</name>
    <name type="common">Soybean stem and root rot agent</name>
    <name type="synonym">Phytophthora megasperma f. sp. glycines</name>
    <dbReference type="NCBI Taxonomy" id="1094619"/>
    <lineage>
        <taxon>Eukaryota</taxon>
        <taxon>Sar</taxon>
        <taxon>Stramenopiles</taxon>
        <taxon>Oomycota</taxon>
        <taxon>Peronosporomycetes</taxon>
        <taxon>Peronosporales</taxon>
        <taxon>Peronosporaceae</taxon>
        <taxon>Phytophthora</taxon>
    </lineage>
</organism>
<sequence>FARRRVQQIQEAQRLFDPRYLCSVYLYGLRRLGTTFITFSSLAKLEQRVRARFGIHEVVSIYRERLQRVSSLEHVNDGDTLCITQNAYDDMTILCDWMKKRQQVLHGFQHQAPRSSSPQLWDSNGRSIGVKTQHAI</sequence>
<proteinExistence type="predicted"/>
<name>G4ZGT8_PHYSP</name>